<dbReference type="EMBL" id="ML014210">
    <property type="protein sequence ID" value="RKP00550.1"/>
    <property type="molecule type" value="Genomic_DNA"/>
</dbReference>
<evidence type="ECO:0000256" key="8">
    <source>
        <dbReference type="ARBA" id="ARBA00047292"/>
    </source>
</evidence>
<dbReference type="STRING" id="1555241.A0A4P9X6A8"/>
<feature type="compositionally biased region" description="Pro residues" evidence="10">
    <location>
        <begin position="10"/>
        <end position="23"/>
    </location>
</feature>
<evidence type="ECO:0000313" key="13">
    <source>
        <dbReference type="EMBL" id="RKP00550.1"/>
    </source>
</evidence>
<sequence>MIVPSGARSLPPPPPPPPPPPRSPTLAGPEADVGADAEADATAHALALAHTASEAPRALSDFELVQTLGAGTFGRVYLARVRRGAAGGGGGGGSSSSDTDGGADGGRAVCALKVFDKAAIVRAQQVAHVLAERRVLAAVRHPFIVAFRGAWADADRLYLAMAYAAGGELLAHLRRAHRFTDAVARFYAAETALALAALHAHGILYRDLKPENLLLDARGHVQLTDFGFTTAVDATAALSTPTPPATWTLCGTPDYVAPEIVLAQGHGAPADWWALGVLIYEMRVGRPPFAATTAFATYDRILRRDYAVPADAGLSPPARDIIDRLLTLDPVARLGATATATATATGDHPVCQHPWFDGVDWRGLLAQTVAAPFVPQCTGPDDSRYFAAWPETERATAAPGADPFHDLFAAFAAS</sequence>
<evidence type="ECO:0000256" key="1">
    <source>
        <dbReference type="ARBA" id="ARBA00012444"/>
    </source>
</evidence>
<evidence type="ECO:0000256" key="3">
    <source>
        <dbReference type="ARBA" id="ARBA00022553"/>
    </source>
</evidence>
<dbReference type="Pfam" id="PF00069">
    <property type="entry name" value="Pkinase"/>
    <property type="match status" value="1"/>
</dbReference>
<proteinExistence type="predicted"/>
<keyword evidence="14" id="KW-1185">Reference proteome</keyword>
<dbReference type="InterPro" id="IPR000719">
    <property type="entry name" value="Prot_kinase_dom"/>
</dbReference>
<keyword evidence="6" id="KW-0418">Kinase</keyword>
<evidence type="ECO:0000256" key="5">
    <source>
        <dbReference type="ARBA" id="ARBA00022741"/>
    </source>
</evidence>
<dbReference type="AlphaFoldDB" id="A0A4P9X6A8"/>
<dbReference type="SMART" id="SM00220">
    <property type="entry name" value="S_TKc"/>
    <property type="match status" value="1"/>
</dbReference>
<protein>
    <recommendedName>
        <fullName evidence="1">cAMP-dependent protein kinase</fullName>
        <ecNumber evidence="1">2.7.11.11</ecNumber>
    </recommendedName>
</protein>
<dbReference type="EC" id="2.7.11.11" evidence="1"/>
<keyword evidence="2" id="KW-0723">Serine/threonine-protein kinase</keyword>
<dbReference type="InterPro" id="IPR000961">
    <property type="entry name" value="AGC-kinase_C"/>
</dbReference>
<evidence type="ECO:0000313" key="14">
    <source>
        <dbReference type="Proteomes" id="UP000274922"/>
    </source>
</evidence>
<keyword evidence="4" id="KW-0808">Transferase</keyword>
<dbReference type="GO" id="GO:0004691">
    <property type="term" value="F:cAMP-dependent protein kinase activity"/>
    <property type="evidence" value="ECO:0007669"/>
    <property type="project" value="UniProtKB-EC"/>
</dbReference>
<comment type="catalytic activity">
    <reaction evidence="9">
        <text>L-seryl-[protein] + ATP = O-phospho-L-seryl-[protein] + ADP + H(+)</text>
        <dbReference type="Rhea" id="RHEA:17989"/>
        <dbReference type="Rhea" id="RHEA-COMP:9863"/>
        <dbReference type="Rhea" id="RHEA-COMP:11604"/>
        <dbReference type="ChEBI" id="CHEBI:15378"/>
        <dbReference type="ChEBI" id="CHEBI:29999"/>
        <dbReference type="ChEBI" id="CHEBI:30616"/>
        <dbReference type="ChEBI" id="CHEBI:83421"/>
        <dbReference type="ChEBI" id="CHEBI:456216"/>
        <dbReference type="EC" id="2.7.11.11"/>
    </reaction>
</comment>
<feature type="domain" description="Protein kinase" evidence="11">
    <location>
        <begin position="62"/>
        <end position="356"/>
    </location>
</feature>
<evidence type="ECO:0000256" key="4">
    <source>
        <dbReference type="ARBA" id="ARBA00022679"/>
    </source>
</evidence>
<reference evidence="14" key="1">
    <citation type="journal article" date="2018" name="Nat. Microbiol.">
        <title>Leveraging single-cell genomics to expand the fungal tree of life.</title>
        <authorList>
            <person name="Ahrendt S.R."/>
            <person name="Quandt C.A."/>
            <person name="Ciobanu D."/>
            <person name="Clum A."/>
            <person name="Salamov A."/>
            <person name="Andreopoulos B."/>
            <person name="Cheng J.F."/>
            <person name="Woyke T."/>
            <person name="Pelin A."/>
            <person name="Henrissat B."/>
            <person name="Reynolds N.K."/>
            <person name="Benny G.L."/>
            <person name="Smith M.E."/>
            <person name="James T.Y."/>
            <person name="Grigoriev I.V."/>
        </authorList>
    </citation>
    <scope>NUCLEOTIDE SEQUENCE [LARGE SCALE GENOMIC DNA]</scope>
    <source>
        <strain evidence="14">ATCC 52028</strain>
    </source>
</reference>
<dbReference type="PANTHER" id="PTHR24353:SF37">
    <property type="entry name" value="CAMP-DEPENDENT PROTEIN KINASE CATALYTIC SUBUNIT PRKX"/>
    <property type="match status" value="1"/>
</dbReference>
<keyword evidence="5" id="KW-0547">Nucleotide-binding</keyword>
<dbReference type="PANTHER" id="PTHR24353">
    <property type="entry name" value="CYCLIC NUCLEOTIDE-DEPENDENT PROTEIN KINASE"/>
    <property type="match status" value="1"/>
</dbReference>
<keyword evidence="3" id="KW-0597">Phosphoprotein</keyword>
<dbReference type="GO" id="GO:0005952">
    <property type="term" value="C:cAMP-dependent protein kinase complex"/>
    <property type="evidence" value="ECO:0007669"/>
    <property type="project" value="TreeGrafter"/>
</dbReference>
<accession>A0A4P9X6A8</accession>
<dbReference type="SMART" id="SM00133">
    <property type="entry name" value="S_TK_X"/>
    <property type="match status" value="1"/>
</dbReference>
<organism evidence="13 14">
    <name type="scientific">Caulochytrium protostelioides</name>
    <dbReference type="NCBI Taxonomy" id="1555241"/>
    <lineage>
        <taxon>Eukaryota</taxon>
        <taxon>Fungi</taxon>
        <taxon>Fungi incertae sedis</taxon>
        <taxon>Chytridiomycota</taxon>
        <taxon>Chytridiomycota incertae sedis</taxon>
        <taxon>Chytridiomycetes</taxon>
        <taxon>Caulochytriales</taxon>
        <taxon>Caulochytriaceae</taxon>
        <taxon>Caulochytrium</taxon>
    </lineage>
</organism>
<dbReference type="PROSITE" id="PS51285">
    <property type="entry name" value="AGC_KINASE_CTER"/>
    <property type="match status" value="1"/>
</dbReference>
<feature type="region of interest" description="Disordered" evidence="10">
    <location>
        <begin position="1"/>
        <end position="36"/>
    </location>
</feature>
<evidence type="ECO:0000259" key="12">
    <source>
        <dbReference type="PROSITE" id="PS51285"/>
    </source>
</evidence>
<dbReference type="InterPro" id="IPR011009">
    <property type="entry name" value="Kinase-like_dom_sf"/>
</dbReference>
<evidence type="ECO:0000256" key="7">
    <source>
        <dbReference type="ARBA" id="ARBA00022840"/>
    </source>
</evidence>
<comment type="catalytic activity">
    <reaction evidence="8">
        <text>L-threonyl-[protein] + ATP = O-phospho-L-threonyl-[protein] + ADP + H(+)</text>
        <dbReference type="Rhea" id="RHEA:46608"/>
        <dbReference type="Rhea" id="RHEA-COMP:11060"/>
        <dbReference type="Rhea" id="RHEA-COMP:11605"/>
        <dbReference type="ChEBI" id="CHEBI:15378"/>
        <dbReference type="ChEBI" id="CHEBI:30013"/>
        <dbReference type="ChEBI" id="CHEBI:30616"/>
        <dbReference type="ChEBI" id="CHEBI:61977"/>
        <dbReference type="ChEBI" id="CHEBI:456216"/>
        <dbReference type="EC" id="2.7.11.11"/>
    </reaction>
</comment>
<gene>
    <name evidence="13" type="ORF">CXG81DRAFT_13095</name>
</gene>
<dbReference type="SUPFAM" id="SSF56112">
    <property type="entry name" value="Protein kinase-like (PK-like)"/>
    <property type="match status" value="1"/>
</dbReference>
<evidence type="ECO:0000256" key="2">
    <source>
        <dbReference type="ARBA" id="ARBA00022527"/>
    </source>
</evidence>
<dbReference type="Proteomes" id="UP000274922">
    <property type="component" value="Unassembled WGS sequence"/>
</dbReference>
<evidence type="ECO:0000256" key="10">
    <source>
        <dbReference type="SAM" id="MobiDB-lite"/>
    </source>
</evidence>
<evidence type="ECO:0000256" key="6">
    <source>
        <dbReference type="ARBA" id="ARBA00022777"/>
    </source>
</evidence>
<feature type="domain" description="AGC-kinase C-terminal" evidence="12">
    <location>
        <begin position="357"/>
        <end position="414"/>
    </location>
</feature>
<dbReference type="Gene3D" id="1.10.510.10">
    <property type="entry name" value="Transferase(Phosphotransferase) domain 1"/>
    <property type="match status" value="1"/>
</dbReference>
<dbReference type="InterPro" id="IPR008271">
    <property type="entry name" value="Ser/Thr_kinase_AS"/>
</dbReference>
<name>A0A4P9X6A8_9FUNG</name>
<dbReference type="PROSITE" id="PS50011">
    <property type="entry name" value="PROTEIN_KINASE_DOM"/>
    <property type="match status" value="1"/>
</dbReference>
<keyword evidence="7" id="KW-0067">ATP-binding</keyword>
<evidence type="ECO:0000256" key="9">
    <source>
        <dbReference type="ARBA" id="ARBA00047454"/>
    </source>
</evidence>
<dbReference type="PROSITE" id="PS00108">
    <property type="entry name" value="PROTEIN_KINASE_ST"/>
    <property type="match status" value="1"/>
</dbReference>
<dbReference type="FunFam" id="1.10.510.10:FF:000048">
    <property type="entry name" value="Protein kinase C"/>
    <property type="match status" value="1"/>
</dbReference>
<dbReference type="SUPFAM" id="SSF101447">
    <property type="entry name" value="Formin homology 2 domain (FH2 domain)"/>
    <property type="match status" value="1"/>
</dbReference>
<dbReference type="GO" id="GO:0005524">
    <property type="term" value="F:ATP binding"/>
    <property type="evidence" value="ECO:0007669"/>
    <property type="project" value="UniProtKB-KW"/>
</dbReference>
<evidence type="ECO:0000259" key="11">
    <source>
        <dbReference type="PROSITE" id="PS50011"/>
    </source>
</evidence>
<dbReference type="OrthoDB" id="63267at2759"/>
<dbReference type="GO" id="GO:0005829">
    <property type="term" value="C:cytosol"/>
    <property type="evidence" value="ECO:0007669"/>
    <property type="project" value="TreeGrafter"/>
</dbReference>
<dbReference type="Gene3D" id="3.30.200.20">
    <property type="entry name" value="Phosphorylase Kinase, domain 1"/>
    <property type="match status" value="1"/>
</dbReference>